<protein>
    <submittedName>
        <fullName evidence="2">Uncharacterized protein</fullName>
    </submittedName>
</protein>
<keyword evidence="3" id="KW-1185">Reference proteome</keyword>
<keyword evidence="1" id="KW-0472">Membrane</keyword>
<reference evidence="2 3" key="1">
    <citation type="submission" date="2024-02" db="EMBL/GenBank/DDBJ databases">
        <title>STSV induces naive adaptation in Sulfolobus.</title>
        <authorList>
            <person name="Xiang X."/>
            <person name="Song M."/>
        </authorList>
    </citation>
    <scope>NUCLEOTIDE SEQUENCE [LARGE SCALE GENOMIC DNA]</scope>
    <source>
        <strain evidence="2 3">RT2</strain>
    </source>
</reference>
<name>A0AAX4KYL8_9CREN</name>
<evidence type="ECO:0000256" key="1">
    <source>
        <dbReference type="SAM" id="Phobius"/>
    </source>
</evidence>
<accession>A0AAX4KYL8</accession>
<dbReference type="AlphaFoldDB" id="A0AAX4KYL8"/>
<dbReference type="EMBL" id="CP146016">
    <property type="protein sequence ID" value="WWQ59677.1"/>
    <property type="molecule type" value="Genomic_DNA"/>
</dbReference>
<proteinExistence type="predicted"/>
<evidence type="ECO:0000313" key="3">
    <source>
        <dbReference type="Proteomes" id="UP001432202"/>
    </source>
</evidence>
<keyword evidence="1" id="KW-1133">Transmembrane helix</keyword>
<dbReference type="GeneID" id="89336969"/>
<keyword evidence="1" id="KW-0812">Transmembrane</keyword>
<organism evidence="2 3">
    <name type="scientific">Sulfolobus tengchongensis</name>
    <dbReference type="NCBI Taxonomy" id="207809"/>
    <lineage>
        <taxon>Archaea</taxon>
        <taxon>Thermoproteota</taxon>
        <taxon>Thermoprotei</taxon>
        <taxon>Sulfolobales</taxon>
        <taxon>Sulfolobaceae</taxon>
        <taxon>Sulfolobus</taxon>
    </lineage>
</organism>
<gene>
    <name evidence="2" type="ORF">V6M85_09330</name>
</gene>
<evidence type="ECO:0000313" key="2">
    <source>
        <dbReference type="EMBL" id="WWQ59677.1"/>
    </source>
</evidence>
<feature type="transmembrane region" description="Helical" evidence="1">
    <location>
        <begin position="6"/>
        <end position="28"/>
    </location>
</feature>
<dbReference type="RefSeq" id="WP_338599133.1">
    <property type="nucleotide sequence ID" value="NZ_CP146016.1"/>
</dbReference>
<dbReference type="Proteomes" id="UP001432202">
    <property type="component" value="Chromosome"/>
</dbReference>
<sequence length="455" mass="50989">MPSTVVNLLIIVVTILIAISGFTLYATYISTQGLSLLQQEYVIGISKNIQITLSQLTYKGLQPSYKYFNVSYLVWVKSPTSEITVIPFVASPQVNPYYYSPPQTQNASLFFSSAKGYIQVKNFSFTSNVYSPQQGQFLGKVNAYAFNISSNQTYILSAKIRPGQIIILWILYYYNGKWYRIDYTYINPTNAGLGLFALSSSGNYVANSGNLNNPAPHIVTSQGGLGFGLWFQQKTNATTKTLILNVTISPTANGDNFSILIWEIGNKLYVGTYDYNSKTQYQTYLYSIAQGYWYFINFSFGSLLKSTNSVNITLYSSTGKLLNYTKNGLSIPESNGYISVVSFGSRSLVNVISQAFFVTLQSGNSVSLTSFYNVSTIMLKNGFVYNNTYNYNWTIVHSNFLNAIGYWYFVYPSYPPPNVINGILWYSPSGSGNGNNKYPSIYYIPEQGYNTYVLI</sequence>